<keyword evidence="4 6" id="KW-0175">Coiled coil</keyword>
<feature type="compositionally biased region" description="Basic and acidic residues" evidence="7">
    <location>
        <begin position="601"/>
        <end position="611"/>
    </location>
</feature>
<evidence type="ECO:0000313" key="10">
    <source>
        <dbReference type="RefSeq" id="XP_044774183.1"/>
    </source>
</evidence>
<feature type="region of interest" description="Disordered" evidence="7">
    <location>
        <begin position="656"/>
        <end position="684"/>
    </location>
</feature>
<evidence type="ECO:0000256" key="3">
    <source>
        <dbReference type="ARBA" id="ARBA00022989"/>
    </source>
</evidence>
<gene>
    <name evidence="10" type="primary">MIA2</name>
</gene>
<sequence length="745" mass="84911">MELNDLEEEVVAALPEDMRGPKPYGFPWELVICAGVVGFFVVLLFLWRSFQSVRSRLYVGRENKLAIELSTLIDEKCKLLEKFSLVQKECEGLESSLKDASFEKESTEAQSLEAVCENLNKSKSELEDEILFLENQLKEEKSKHSEQDELMVDISKRIQSLEDESKSLKSQVAEAKTTFKIFQMNEERLKIAIKDALSENSQLQESQKQLLQDAEEWKEQVSQLNKQKITFEDSKVYAEQVLCDKENQIKSLTERLIEMKDWAAVLGEDITNDDNLELEMSESENGTQLDNQPKGALKKLIHAAKLNASLKTLEGERNQIYIQLSEVDKTKEELTECIKNLQTEQASLQSENIQFESENQKLQQKLKVMTELYQENEMTLHRKLTVEENYRLEKEEKLSKADEKISHAAEELETYRKRAKDLEEELERTIHSYQGQITSHEKKAHDNWLAARTAERNLNDLRKENAHNRQKLTETEFKFELLEKDPYALDVPNTAFGRGSRGPGNPLDHQNTNERGESSCDRLADAHRALSDTGSLSPPWEQDRRMMIPPSGQAYPDAALPPQRQDRFYSNSGRLSGPAELRSFNMPSLDKVDGPVSSEMESSRNDKKDDLGNLNVPDSSFPAESEATGPGFVPPPLVPIRAPLFPMDTRGPFMRRGPPFPPPPPGSMYGAPRDYFPPRDFPGPPHPPFAMRNVYSPRGFPHYFPPRAGFFPPPPHPEGRSEFPSGLIPPSNEPTTEHPEPQRET</sequence>
<name>A0A8M1MND3_NEOSC</name>
<reference evidence="10" key="1">
    <citation type="submission" date="2025-08" db="UniProtKB">
        <authorList>
            <consortium name="RefSeq"/>
        </authorList>
    </citation>
    <scope>IDENTIFICATION</scope>
    <source>
        <tissue evidence="10">Blood</tissue>
    </source>
</reference>
<dbReference type="PANTHER" id="PTHR23158">
    <property type="entry name" value="MELANOMA INHIBITORY ACTIVITY-RELATED"/>
    <property type="match status" value="1"/>
</dbReference>
<feature type="compositionally biased region" description="Basic and acidic residues" evidence="7">
    <location>
        <begin position="735"/>
        <end position="745"/>
    </location>
</feature>
<dbReference type="PANTHER" id="PTHR23158:SF38">
    <property type="entry name" value="MELANOMA INHIBITORY ACTIVITY PROTEIN 2"/>
    <property type="match status" value="1"/>
</dbReference>
<dbReference type="GO" id="GO:0035459">
    <property type="term" value="P:vesicle cargo loading"/>
    <property type="evidence" value="ECO:0007669"/>
    <property type="project" value="TreeGrafter"/>
</dbReference>
<dbReference type="CTD" id="4253"/>
<keyword evidence="2 8" id="KW-0812">Transmembrane</keyword>
<comment type="subcellular location">
    <subcellularLocation>
        <location evidence="1">Membrane</location>
        <topology evidence="1">Single-pass membrane protein</topology>
    </subcellularLocation>
</comment>
<evidence type="ECO:0000256" key="8">
    <source>
        <dbReference type="SAM" id="Phobius"/>
    </source>
</evidence>
<dbReference type="GeneID" id="110590727"/>
<organism evidence="9 10">
    <name type="scientific">Neomonachus schauinslandi</name>
    <name type="common">Hawaiian monk seal</name>
    <name type="synonym">Monachus schauinslandi</name>
    <dbReference type="NCBI Taxonomy" id="29088"/>
    <lineage>
        <taxon>Eukaryota</taxon>
        <taxon>Metazoa</taxon>
        <taxon>Chordata</taxon>
        <taxon>Craniata</taxon>
        <taxon>Vertebrata</taxon>
        <taxon>Euteleostomi</taxon>
        <taxon>Mammalia</taxon>
        <taxon>Eutheria</taxon>
        <taxon>Laurasiatheria</taxon>
        <taxon>Carnivora</taxon>
        <taxon>Caniformia</taxon>
        <taxon>Pinnipedia</taxon>
        <taxon>Phocidae</taxon>
        <taxon>Monachinae</taxon>
        <taxon>Monachini</taxon>
        <taxon>Neomonachus</taxon>
    </lineage>
</organism>
<keyword evidence="3 8" id="KW-1133">Transmembrane helix</keyword>
<evidence type="ECO:0000256" key="5">
    <source>
        <dbReference type="ARBA" id="ARBA00023136"/>
    </source>
</evidence>
<accession>A0A8M1MND3</accession>
<feature type="transmembrane region" description="Helical" evidence="8">
    <location>
        <begin position="26"/>
        <end position="47"/>
    </location>
</feature>
<dbReference type="Gene3D" id="1.20.5.340">
    <property type="match status" value="1"/>
</dbReference>
<keyword evidence="5 8" id="KW-0472">Membrane</keyword>
<feature type="region of interest" description="Disordered" evidence="7">
    <location>
        <begin position="706"/>
        <end position="745"/>
    </location>
</feature>
<proteinExistence type="predicted"/>
<evidence type="ECO:0000256" key="1">
    <source>
        <dbReference type="ARBA" id="ARBA00004167"/>
    </source>
</evidence>
<feature type="coiled-coil region" evidence="6">
    <location>
        <begin position="324"/>
        <end position="471"/>
    </location>
</feature>
<evidence type="ECO:0000256" key="4">
    <source>
        <dbReference type="ARBA" id="ARBA00023054"/>
    </source>
</evidence>
<dbReference type="Proteomes" id="UP000248481">
    <property type="component" value="Chromosome 9"/>
</dbReference>
<dbReference type="AlphaFoldDB" id="A0A8M1MND3"/>
<dbReference type="InterPro" id="IPR051500">
    <property type="entry name" value="cTAGE_MIA/OTOR"/>
</dbReference>
<dbReference type="GO" id="GO:0006888">
    <property type="term" value="P:endoplasmic reticulum to Golgi vesicle-mediated transport"/>
    <property type="evidence" value="ECO:0007669"/>
    <property type="project" value="TreeGrafter"/>
</dbReference>
<evidence type="ECO:0000256" key="6">
    <source>
        <dbReference type="SAM" id="Coils"/>
    </source>
</evidence>
<dbReference type="FunFam" id="1.20.5.340:FF:000044">
    <property type="entry name" value="MIA SH3 domain ER export factor 2"/>
    <property type="match status" value="1"/>
</dbReference>
<dbReference type="GO" id="GO:0070971">
    <property type="term" value="C:endoplasmic reticulum exit site"/>
    <property type="evidence" value="ECO:0007669"/>
    <property type="project" value="TreeGrafter"/>
</dbReference>
<dbReference type="GO" id="GO:0005789">
    <property type="term" value="C:endoplasmic reticulum membrane"/>
    <property type="evidence" value="ECO:0007669"/>
    <property type="project" value="TreeGrafter"/>
</dbReference>
<dbReference type="GO" id="GO:0009306">
    <property type="term" value="P:protein secretion"/>
    <property type="evidence" value="ECO:0007669"/>
    <property type="project" value="TreeGrafter"/>
</dbReference>
<keyword evidence="9" id="KW-1185">Reference proteome</keyword>
<protein>
    <submittedName>
        <fullName evidence="10">Melanoma inhibitory activity protein 2 isoform X11</fullName>
    </submittedName>
</protein>
<feature type="region of interest" description="Disordered" evidence="7">
    <location>
        <begin position="492"/>
        <end position="635"/>
    </location>
</feature>
<evidence type="ECO:0000313" key="9">
    <source>
        <dbReference type="Proteomes" id="UP000248481"/>
    </source>
</evidence>
<feature type="coiled-coil region" evidence="6">
    <location>
        <begin position="102"/>
        <end position="234"/>
    </location>
</feature>
<evidence type="ECO:0000256" key="2">
    <source>
        <dbReference type="ARBA" id="ARBA00022692"/>
    </source>
</evidence>
<dbReference type="RefSeq" id="XP_044774183.1">
    <property type="nucleotide sequence ID" value="XM_044918248.1"/>
</dbReference>
<evidence type="ECO:0000256" key="7">
    <source>
        <dbReference type="SAM" id="MobiDB-lite"/>
    </source>
</evidence>
<feature type="compositionally biased region" description="Basic and acidic residues" evidence="7">
    <location>
        <begin position="511"/>
        <end position="530"/>
    </location>
</feature>